<feature type="domain" description="EF-hand" evidence="2">
    <location>
        <begin position="85"/>
        <end position="115"/>
    </location>
</feature>
<accession>A0A9X4BIM2</accession>
<comment type="caution">
    <text evidence="3">The sequence shown here is derived from an EMBL/GenBank/DDBJ whole genome shotgun (WGS) entry which is preliminary data.</text>
</comment>
<keyword evidence="1" id="KW-0732">Signal</keyword>
<feature type="chain" id="PRO_5040802173" description="EF-hand domain-containing protein" evidence="1">
    <location>
        <begin position="20"/>
        <end position="115"/>
    </location>
</feature>
<dbReference type="Pfam" id="PF13202">
    <property type="entry name" value="EF-hand_5"/>
    <property type="match status" value="2"/>
</dbReference>
<dbReference type="Gene3D" id="1.10.238.10">
    <property type="entry name" value="EF-hand"/>
    <property type="match status" value="1"/>
</dbReference>
<protein>
    <recommendedName>
        <fullName evidence="2">EF-hand domain-containing protein</fullName>
    </recommendedName>
</protein>
<dbReference type="InterPro" id="IPR002048">
    <property type="entry name" value="EF_hand_dom"/>
</dbReference>
<evidence type="ECO:0000256" key="1">
    <source>
        <dbReference type="SAM" id="SignalP"/>
    </source>
</evidence>
<dbReference type="AlphaFoldDB" id="A0A9X4BIM2"/>
<keyword evidence="4" id="KW-1185">Reference proteome</keyword>
<dbReference type="InterPro" id="IPR011992">
    <property type="entry name" value="EF-hand-dom_pair"/>
</dbReference>
<evidence type="ECO:0000313" key="3">
    <source>
        <dbReference type="EMBL" id="MDC8014141.1"/>
    </source>
</evidence>
<name>A0A9X4BIM2_9GAMM</name>
<dbReference type="GO" id="GO:0005509">
    <property type="term" value="F:calcium ion binding"/>
    <property type="evidence" value="ECO:0007669"/>
    <property type="project" value="InterPro"/>
</dbReference>
<gene>
    <name evidence="3" type="ORF">OD750_016470</name>
</gene>
<evidence type="ECO:0000313" key="4">
    <source>
        <dbReference type="Proteomes" id="UP001139971"/>
    </source>
</evidence>
<dbReference type="SUPFAM" id="SSF47473">
    <property type="entry name" value="EF-hand"/>
    <property type="match status" value="1"/>
</dbReference>
<proteinExistence type="predicted"/>
<evidence type="ECO:0000259" key="2">
    <source>
        <dbReference type="PROSITE" id="PS50222"/>
    </source>
</evidence>
<dbReference type="PROSITE" id="PS50222">
    <property type="entry name" value="EF_HAND_2"/>
    <property type="match status" value="1"/>
</dbReference>
<dbReference type="PROSITE" id="PS00018">
    <property type="entry name" value="EF_HAND_1"/>
    <property type="match status" value="2"/>
</dbReference>
<dbReference type="InterPro" id="IPR018247">
    <property type="entry name" value="EF_Hand_1_Ca_BS"/>
</dbReference>
<dbReference type="Proteomes" id="UP001139971">
    <property type="component" value="Unassembled WGS sequence"/>
</dbReference>
<feature type="signal peptide" evidence="1">
    <location>
        <begin position="1"/>
        <end position="19"/>
    </location>
</feature>
<dbReference type="RefSeq" id="WP_263541780.1">
    <property type="nucleotide sequence ID" value="NZ_JAOVZO020000018.1"/>
</dbReference>
<reference evidence="3" key="1">
    <citation type="submission" date="2023-02" db="EMBL/GenBank/DDBJ databases">
        <title>Tahibacter soli sp. nov. isolated from soil.</title>
        <authorList>
            <person name="Baek J.H."/>
            <person name="Lee J.K."/>
            <person name="Choi D.G."/>
            <person name="Jeon C.O."/>
        </authorList>
    </citation>
    <scope>NUCLEOTIDE SEQUENCE</scope>
    <source>
        <strain evidence="3">BL</strain>
    </source>
</reference>
<organism evidence="3 4">
    <name type="scientific">Tahibacter soli</name>
    <dbReference type="NCBI Taxonomy" id="2983605"/>
    <lineage>
        <taxon>Bacteria</taxon>
        <taxon>Pseudomonadati</taxon>
        <taxon>Pseudomonadota</taxon>
        <taxon>Gammaproteobacteria</taxon>
        <taxon>Lysobacterales</taxon>
        <taxon>Rhodanobacteraceae</taxon>
        <taxon>Tahibacter</taxon>
    </lineage>
</organism>
<sequence>MPVRLALAALLALSPAAGAFGAATTSEYLADMDANGDGKVSLGEYQDYLLAGFRAMDRNRNDILDLDEFPEGTVGPNTAPVTLKSRLRNLKAAFGRQDRNRDGVLDAKELGEPPG</sequence>
<dbReference type="EMBL" id="JAOVZO020000018">
    <property type="protein sequence ID" value="MDC8014141.1"/>
    <property type="molecule type" value="Genomic_DNA"/>
</dbReference>